<dbReference type="AlphaFoldDB" id="A0A2P2QK81"/>
<sequence>MFYYIGNSITLFVRFTIM</sequence>
<dbReference type="EMBL" id="GGEC01086934">
    <property type="protein sequence ID" value="MBX67418.1"/>
    <property type="molecule type" value="Transcribed_RNA"/>
</dbReference>
<evidence type="ECO:0000313" key="1">
    <source>
        <dbReference type="EMBL" id="MBX67418.1"/>
    </source>
</evidence>
<organism evidence="1">
    <name type="scientific">Rhizophora mucronata</name>
    <name type="common">Asiatic mangrove</name>
    <dbReference type="NCBI Taxonomy" id="61149"/>
    <lineage>
        <taxon>Eukaryota</taxon>
        <taxon>Viridiplantae</taxon>
        <taxon>Streptophyta</taxon>
        <taxon>Embryophyta</taxon>
        <taxon>Tracheophyta</taxon>
        <taxon>Spermatophyta</taxon>
        <taxon>Magnoliopsida</taxon>
        <taxon>eudicotyledons</taxon>
        <taxon>Gunneridae</taxon>
        <taxon>Pentapetalae</taxon>
        <taxon>rosids</taxon>
        <taxon>fabids</taxon>
        <taxon>Malpighiales</taxon>
        <taxon>Rhizophoraceae</taxon>
        <taxon>Rhizophora</taxon>
    </lineage>
</organism>
<protein>
    <submittedName>
        <fullName evidence="1">Uncharacterized protein</fullName>
    </submittedName>
</protein>
<proteinExistence type="predicted"/>
<accession>A0A2P2QK81</accession>
<reference evidence="1" key="1">
    <citation type="submission" date="2018-02" db="EMBL/GenBank/DDBJ databases">
        <title>Rhizophora mucronata_Transcriptome.</title>
        <authorList>
            <person name="Meera S.P."/>
            <person name="Sreeshan A."/>
            <person name="Augustine A."/>
        </authorList>
    </citation>
    <scope>NUCLEOTIDE SEQUENCE</scope>
    <source>
        <tissue evidence="1">Leaf</tissue>
    </source>
</reference>
<name>A0A2P2QK81_RHIMU</name>